<keyword evidence="2" id="KW-1185">Reference proteome</keyword>
<reference evidence="1" key="1">
    <citation type="submission" date="2023-10" db="EMBL/GenBank/DDBJ databases">
        <title>Genome assemblies of two species of porcelain crab, Petrolisthes cinctipes and Petrolisthes manimaculis (Anomura: Porcellanidae).</title>
        <authorList>
            <person name="Angst P."/>
        </authorList>
    </citation>
    <scope>NUCLEOTIDE SEQUENCE</scope>
    <source>
        <strain evidence="1">PB745_01</strain>
        <tissue evidence="1">Gill</tissue>
    </source>
</reference>
<organism evidence="1 2">
    <name type="scientific">Petrolisthes cinctipes</name>
    <name type="common">Flat porcelain crab</name>
    <dbReference type="NCBI Taxonomy" id="88211"/>
    <lineage>
        <taxon>Eukaryota</taxon>
        <taxon>Metazoa</taxon>
        <taxon>Ecdysozoa</taxon>
        <taxon>Arthropoda</taxon>
        <taxon>Crustacea</taxon>
        <taxon>Multicrustacea</taxon>
        <taxon>Malacostraca</taxon>
        <taxon>Eumalacostraca</taxon>
        <taxon>Eucarida</taxon>
        <taxon>Decapoda</taxon>
        <taxon>Pleocyemata</taxon>
        <taxon>Anomura</taxon>
        <taxon>Galatheoidea</taxon>
        <taxon>Porcellanidae</taxon>
        <taxon>Petrolisthes</taxon>
    </lineage>
</organism>
<dbReference type="Proteomes" id="UP001286313">
    <property type="component" value="Unassembled WGS sequence"/>
</dbReference>
<sequence>MLLPDLRLGCVPHNPEHEGVEEEGGGTVVEGGVGEGGGRVLDGGVGEGGGRVLEGGVGEGGGMVLREREGVRDALLP</sequence>
<accession>A0AAE1BYK1</accession>
<comment type="caution">
    <text evidence="1">The sequence shown here is derived from an EMBL/GenBank/DDBJ whole genome shotgun (WGS) entry which is preliminary data.</text>
</comment>
<protein>
    <submittedName>
        <fullName evidence="1">Uncharacterized protein</fullName>
    </submittedName>
</protein>
<evidence type="ECO:0000313" key="2">
    <source>
        <dbReference type="Proteomes" id="UP001286313"/>
    </source>
</evidence>
<proteinExistence type="predicted"/>
<dbReference type="AlphaFoldDB" id="A0AAE1BYK1"/>
<gene>
    <name evidence="1" type="ORF">Pcinc_036019</name>
</gene>
<evidence type="ECO:0000313" key="1">
    <source>
        <dbReference type="EMBL" id="KAK3857749.1"/>
    </source>
</evidence>
<dbReference type="EMBL" id="JAWQEG010005529">
    <property type="protein sequence ID" value="KAK3857749.1"/>
    <property type="molecule type" value="Genomic_DNA"/>
</dbReference>
<name>A0AAE1BYK1_PETCI</name>